<evidence type="ECO:0000313" key="2">
    <source>
        <dbReference type="Proteomes" id="UP000542776"/>
    </source>
</evidence>
<comment type="caution">
    <text evidence="1">The sequence shown here is derived from an EMBL/GenBank/DDBJ whole genome shotgun (WGS) entry which is preliminary data.</text>
</comment>
<reference evidence="1 2" key="1">
    <citation type="submission" date="2020-08" db="EMBL/GenBank/DDBJ databases">
        <title>Genomic Encyclopedia of Type Strains, Phase IV (KMG-IV): sequencing the most valuable type-strain genomes for metagenomic binning, comparative biology and taxonomic classification.</title>
        <authorList>
            <person name="Goeker M."/>
        </authorList>
    </citation>
    <scope>NUCLEOTIDE SEQUENCE [LARGE SCALE GENOMIC DNA]</scope>
    <source>
        <strain evidence="1 2">DSM 102238</strain>
    </source>
</reference>
<dbReference type="Pfam" id="PF11154">
    <property type="entry name" value="DUF2934"/>
    <property type="match status" value="1"/>
</dbReference>
<accession>A0A7W6ML43</accession>
<evidence type="ECO:0008006" key="3">
    <source>
        <dbReference type="Google" id="ProtNLM"/>
    </source>
</evidence>
<sequence length="70" mass="7963">MSEPLLEGAACSIATGNLEDSTRRVRDRAYFLWEKAGRPCGREHEFWARASLEIEGESRPTEDPDRIVAR</sequence>
<dbReference type="AlphaFoldDB" id="A0A7W6ML43"/>
<evidence type="ECO:0000313" key="1">
    <source>
        <dbReference type="EMBL" id="MBB3999415.1"/>
    </source>
</evidence>
<dbReference type="Proteomes" id="UP000542776">
    <property type="component" value="Unassembled WGS sequence"/>
</dbReference>
<dbReference type="EMBL" id="JACIEK010000010">
    <property type="protein sequence ID" value="MBB3999415.1"/>
    <property type="molecule type" value="Genomic_DNA"/>
</dbReference>
<organism evidence="1 2">
    <name type="scientific">Aureimonas pseudogalii</name>
    <dbReference type="NCBI Taxonomy" id="1744844"/>
    <lineage>
        <taxon>Bacteria</taxon>
        <taxon>Pseudomonadati</taxon>
        <taxon>Pseudomonadota</taxon>
        <taxon>Alphaproteobacteria</taxon>
        <taxon>Hyphomicrobiales</taxon>
        <taxon>Aurantimonadaceae</taxon>
        <taxon>Aureimonas</taxon>
    </lineage>
</organism>
<name>A0A7W6ML43_9HYPH</name>
<proteinExistence type="predicted"/>
<gene>
    <name evidence="1" type="ORF">GGR04_003285</name>
</gene>
<keyword evidence="2" id="KW-1185">Reference proteome</keyword>
<protein>
    <recommendedName>
        <fullName evidence="3">DUF2934 domain-containing protein</fullName>
    </recommendedName>
</protein>
<dbReference type="RefSeq" id="WP_312857473.1">
    <property type="nucleotide sequence ID" value="NZ_JACIEK010000010.1"/>
</dbReference>
<dbReference type="InterPro" id="IPR021327">
    <property type="entry name" value="DUF2934"/>
</dbReference>